<evidence type="ECO:0000313" key="2">
    <source>
        <dbReference type="Proteomes" id="UP000570166"/>
    </source>
</evidence>
<evidence type="ECO:0008006" key="3">
    <source>
        <dbReference type="Google" id="ProtNLM"/>
    </source>
</evidence>
<gene>
    <name evidence="1" type="ORF">HZF05_02390</name>
</gene>
<evidence type="ECO:0000313" key="1">
    <source>
        <dbReference type="EMBL" id="MBA2932937.1"/>
    </source>
</evidence>
<proteinExistence type="predicted"/>
<dbReference type="EMBL" id="JACEIB010000001">
    <property type="protein sequence ID" value="MBA2932937.1"/>
    <property type="molecule type" value="Genomic_DNA"/>
</dbReference>
<name>A0A838L1L1_9SPHN</name>
<comment type="caution">
    <text evidence="1">The sequence shown here is derived from an EMBL/GenBank/DDBJ whole genome shotgun (WGS) entry which is preliminary data.</text>
</comment>
<reference evidence="1 2" key="1">
    <citation type="submission" date="2020-07" db="EMBL/GenBank/DDBJ databases">
        <authorList>
            <person name="Sun Q."/>
        </authorList>
    </citation>
    <scope>NUCLEOTIDE SEQUENCE [LARGE SCALE GENOMIC DNA]</scope>
    <source>
        <strain evidence="1 2">CGMCC 1.13654</strain>
    </source>
</reference>
<organism evidence="1 2">
    <name type="scientific">Sphingomonas chungangi</name>
    <dbReference type="NCBI Taxonomy" id="2683589"/>
    <lineage>
        <taxon>Bacteria</taxon>
        <taxon>Pseudomonadati</taxon>
        <taxon>Pseudomonadota</taxon>
        <taxon>Alphaproteobacteria</taxon>
        <taxon>Sphingomonadales</taxon>
        <taxon>Sphingomonadaceae</taxon>
        <taxon>Sphingomonas</taxon>
    </lineage>
</organism>
<dbReference type="Proteomes" id="UP000570166">
    <property type="component" value="Unassembled WGS sequence"/>
</dbReference>
<dbReference type="AlphaFoldDB" id="A0A838L1L1"/>
<keyword evidence="2" id="KW-1185">Reference proteome</keyword>
<protein>
    <recommendedName>
        <fullName evidence="3">Flagellar protein FlgN</fullName>
    </recommendedName>
</protein>
<sequence>MSTAPLEALIAEQKALIAALDGDDVEGIARATASVQDALTRIHALKPRFVSNDAKALAEEAMALTDAARVRVNVLADMTSRRLGRLASATGKGKATQTYGRTGRMAY</sequence>
<accession>A0A838L1L1</accession>
<dbReference type="RefSeq" id="WP_160365010.1">
    <property type="nucleotide sequence ID" value="NZ_JACEIB010000001.1"/>
</dbReference>